<evidence type="ECO:0000256" key="1">
    <source>
        <dbReference type="SAM" id="MobiDB-lite"/>
    </source>
</evidence>
<evidence type="ECO:0000259" key="2">
    <source>
        <dbReference type="Pfam" id="PF02120"/>
    </source>
</evidence>
<keyword evidence="4" id="KW-1185">Reference proteome</keyword>
<dbReference type="PANTHER" id="PTHR37533:SF2">
    <property type="entry name" value="FLAGELLAR HOOK-LENGTH CONTROL PROTEIN"/>
    <property type="match status" value="1"/>
</dbReference>
<feature type="region of interest" description="Disordered" evidence="1">
    <location>
        <begin position="594"/>
        <end position="624"/>
    </location>
</feature>
<dbReference type="Pfam" id="PF02120">
    <property type="entry name" value="Flg_hook"/>
    <property type="match status" value="1"/>
</dbReference>
<dbReference type="PANTHER" id="PTHR37533">
    <property type="entry name" value="FLAGELLAR HOOK-LENGTH CONTROL PROTEIN"/>
    <property type="match status" value="1"/>
</dbReference>
<dbReference type="InterPro" id="IPR038610">
    <property type="entry name" value="FliK-like_C_sf"/>
</dbReference>
<feature type="compositionally biased region" description="Basic and acidic residues" evidence="1">
    <location>
        <begin position="48"/>
        <end position="62"/>
    </location>
</feature>
<feature type="compositionally biased region" description="Polar residues" evidence="1">
    <location>
        <begin position="9"/>
        <end position="26"/>
    </location>
</feature>
<dbReference type="STRING" id="1123010.SAMN02745724_01213"/>
<dbReference type="InterPro" id="IPR052563">
    <property type="entry name" value="FliK"/>
</dbReference>
<feature type="domain" description="Flagellar hook-length control protein-like C-terminal" evidence="2">
    <location>
        <begin position="525"/>
        <end position="602"/>
    </location>
</feature>
<sequence length="642" mass="70745">MVNIDRLLSESSNFESKQNTKASSNGDDGDSAIFATLYSSQISESNQSDDKELKGTHKEKNNEGSGNNLPVTSEETALINTDDNLLSAEVDLAKSDNTLNKALLTEDLLSGDLSIAPDTSNNAGSTENSVFSFLSQLQQSYKTQLVVSDAVIKVENKSDIQKMINSGNIISNNEIKDDKNDFISKEITDLKGNLSYFDEKVVKENKPNIQLMSDHKPVEMLDVKRDKKIGNSSDSEISPKLFNQLKQLLPQLSPEQKNELKLVLGAIFPIDESGALEGDNTEKLSQLLSQVEVLSKKSEAIINEGVEKELLNLDKLNSSQGEKKPITSDKYVGAPIIDKIADEKSFDLKDDAVYFDSLPALPEEIKFVENANIAQLASQLQSQNTHQGKDTAQKTLESNNSYIKKYDSEFSKDEVLPENVKLDAEIKTQQVNPALNTENLVSNQMTKSQVNSVFNDLIRQLDPNSSAAVESDSIIEQTDSLSTPANTSSHTSINTKLETEKLLQQPINIARSDAAKLLNERVTFLLSQHKPEADIRLDPPELGSMIIRVRTDAEQAQINFTVQNQQAKELLEQSMPKLREMLAEQGIDLGESDIQQQSQDQGDDSDSNQRGNAQNDNASEQEEVLATVKVAGNKLGGVDFYA</sequence>
<dbReference type="AlphaFoldDB" id="A0A1I1HIA7"/>
<proteinExistence type="predicted"/>
<organism evidence="3 4">
    <name type="scientific">Pseudoalteromonas denitrificans DSM 6059</name>
    <dbReference type="NCBI Taxonomy" id="1123010"/>
    <lineage>
        <taxon>Bacteria</taxon>
        <taxon>Pseudomonadati</taxon>
        <taxon>Pseudomonadota</taxon>
        <taxon>Gammaproteobacteria</taxon>
        <taxon>Alteromonadales</taxon>
        <taxon>Pseudoalteromonadaceae</taxon>
        <taxon>Pseudoalteromonas</taxon>
    </lineage>
</organism>
<dbReference type="OrthoDB" id="1792985at2"/>
<protein>
    <submittedName>
        <fullName evidence="3">Hook-length control protein FliK</fullName>
    </submittedName>
</protein>
<dbReference type="Proteomes" id="UP000198862">
    <property type="component" value="Unassembled WGS sequence"/>
</dbReference>
<reference evidence="3 4" key="1">
    <citation type="submission" date="2016-10" db="EMBL/GenBank/DDBJ databases">
        <authorList>
            <person name="de Groot N.N."/>
        </authorList>
    </citation>
    <scope>NUCLEOTIDE SEQUENCE [LARGE SCALE GENOMIC DNA]</scope>
    <source>
        <strain evidence="3 4">DSM 6059</strain>
    </source>
</reference>
<feature type="compositionally biased region" description="Polar residues" evidence="1">
    <location>
        <begin position="37"/>
        <end position="46"/>
    </location>
</feature>
<feature type="region of interest" description="Disordered" evidence="1">
    <location>
        <begin position="1"/>
        <end position="73"/>
    </location>
</feature>
<feature type="compositionally biased region" description="Polar residues" evidence="1">
    <location>
        <begin position="63"/>
        <end position="73"/>
    </location>
</feature>
<dbReference type="Gene3D" id="3.30.750.140">
    <property type="match status" value="1"/>
</dbReference>
<evidence type="ECO:0000313" key="4">
    <source>
        <dbReference type="Proteomes" id="UP000198862"/>
    </source>
</evidence>
<dbReference type="EMBL" id="FOLO01000006">
    <property type="protein sequence ID" value="SFC23546.1"/>
    <property type="molecule type" value="Genomic_DNA"/>
</dbReference>
<dbReference type="CDD" id="cd17470">
    <property type="entry name" value="T3SS_Flik_C"/>
    <property type="match status" value="1"/>
</dbReference>
<dbReference type="InterPro" id="IPR021136">
    <property type="entry name" value="Flagellar_hook_control-like_C"/>
</dbReference>
<gene>
    <name evidence="3" type="ORF">SAMN02745724_01213</name>
</gene>
<accession>A0A1I1HIA7</accession>
<evidence type="ECO:0000313" key="3">
    <source>
        <dbReference type="EMBL" id="SFC23546.1"/>
    </source>
</evidence>
<name>A0A1I1HIA7_9GAMM</name>
<feature type="compositionally biased region" description="Polar residues" evidence="1">
    <location>
        <begin position="608"/>
        <end position="618"/>
    </location>
</feature>
<dbReference type="RefSeq" id="WP_091981580.1">
    <property type="nucleotide sequence ID" value="NZ_FOLO01000006.1"/>
</dbReference>